<evidence type="ECO:0000313" key="4">
    <source>
        <dbReference type="Proteomes" id="UP000091926"/>
    </source>
</evidence>
<dbReference type="PIRSF" id="PIRSF017082">
    <property type="entry name" value="YflP"/>
    <property type="match status" value="1"/>
</dbReference>
<dbReference type="RefSeq" id="WP_066657140.1">
    <property type="nucleotide sequence ID" value="NZ_CBCSCL010000039.1"/>
</dbReference>
<dbReference type="Pfam" id="PF03401">
    <property type="entry name" value="TctC"/>
    <property type="match status" value="1"/>
</dbReference>
<dbReference type="PANTHER" id="PTHR42928">
    <property type="entry name" value="TRICARBOXYLATE-BINDING PROTEIN"/>
    <property type="match status" value="1"/>
</dbReference>
<dbReference type="InterPro" id="IPR042100">
    <property type="entry name" value="Bug_dom1"/>
</dbReference>
<evidence type="ECO:0008006" key="5">
    <source>
        <dbReference type="Google" id="ProtNLM"/>
    </source>
</evidence>
<feature type="signal peptide" evidence="2">
    <location>
        <begin position="1"/>
        <end position="27"/>
    </location>
</feature>
<keyword evidence="2" id="KW-0732">Signal</keyword>
<organism evidence="3 4">
    <name type="scientific">Bordetella flabilis</name>
    <dbReference type="NCBI Taxonomy" id="463014"/>
    <lineage>
        <taxon>Bacteria</taxon>
        <taxon>Pseudomonadati</taxon>
        <taxon>Pseudomonadota</taxon>
        <taxon>Betaproteobacteria</taxon>
        <taxon>Burkholderiales</taxon>
        <taxon>Alcaligenaceae</taxon>
        <taxon>Bordetella</taxon>
    </lineage>
</organism>
<gene>
    <name evidence="3" type="ORF">BAU07_10590</name>
</gene>
<dbReference type="PANTHER" id="PTHR42928:SF5">
    <property type="entry name" value="BLR1237 PROTEIN"/>
    <property type="match status" value="1"/>
</dbReference>
<dbReference type="STRING" id="463014.BAU07_10590"/>
<proteinExistence type="inferred from homology"/>
<dbReference type="InterPro" id="IPR005064">
    <property type="entry name" value="BUG"/>
</dbReference>
<evidence type="ECO:0000313" key="3">
    <source>
        <dbReference type="EMBL" id="ANN77490.1"/>
    </source>
</evidence>
<dbReference type="AlphaFoldDB" id="A0A193GCD7"/>
<accession>A0A193GCD7</accession>
<name>A0A193GCD7_9BORD</name>
<feature type="chain" id="PRO_5008258868" description="ABC transporter substrate-binding protein" evidence="2">
    <location>
        <begin position="28"/>
        <end position="331"/>
    </location>
</feature>
<protein>
    <recommendedName>
        <fullName evidence="5">ABC transporter substrate-binding protein</fullName>
    </recommendedName>
</protein>
<sequence>MKSIRLSLYRAGLLALASVLYAGSATAQPASAYPQRPVKLVVAYSPGGIFDIFGRAIAQRLTEVWKQSVVVENRPGASEIIGAQTVATAAPDGYTLFVSSETALQTNPLLYAKLPYAPMRDFAPIIRIAEGTRVLVVRQDSAIKSLKDLEDTARKAPGRVTYGTSGVGTPVHILQNWFGLQTGTQYNHIPYKGTIQTVQDLVGGQLDFTWAPLPLVEPFIKNGRLRPIAVTGRARMTALPDVPTLTELGHPDMDMNLMISLVAPAQTPPDIIAKIARDVRAVLRDKRFEQQVTQANAFTTVADMPAEFAASLKDEASSFKEKVQALNVRLD</sequence>
<evidence type="ECO:0000256" key="1">
    <source>
        <dbReference type="ARBA" id="ARBA00006987"/>
    </source>
</evidence>
<dbReference type="Proteomes" id="UP000091926">
    <property type="component" value="Chromosome"/>
</dbReference>
<dbReference type="Gene3D" id="3.40.190.150">
    <property type="entry name" value="Bordetella uptake gene, domain 1"/>
    <property type="match status" value="1"/>
</dbReference>
<dbReference type="OrthoDB" id="8958206at2"/>
<evidence type="ECO:0000256" key="2">
    <source>
        <dbReference type="SAM" id="SignalP"/>
    </source>
</evidence>
<dbReference type="EMBL" id="CP016172">
    <property type="protein sequence ID" value="ANN77490.1"/>
    <property type="molecule type" value="Genomic_DNA"/>
</dbReference>
<dbReference type="CDD" id="cd07012">
    <property type="entry name" value="PBP2_Bug_TTT"/>
    <property type="match status" value="1"/>
</dbReference>
<dbReference type="Gene3D" id="3.40.190.10">
    <property type="entry name" value="Periplasmic binding protein-like II"/>
    <property type="match status" value="1"/>
</dbReference>
<dbReference type="SUPFAM" id="SSF53850">
    <property type="entry name" value="Periplasmic binding protein-like II"/>
    <property type="match status" value="1"/>
</dbReference>
<comment type="similarity">
    <text evidence="1">Belongs to the UPF0065 (bug) family.</text>
</comment>
<reference evidence="3 4" key="1">
    <citation type="submission" date="2016-06" db="EMBL/GenBank/DDBJ databases">
        <title>Complete genome sequences of Bordetella bronchialis and Bordetella flabilis.</title>
        <authorList>
            <person name="LiPuma J.J."/>
            <person name="Spilker T."/>
        </authorList>
    </citation>
    <scope>NUCLEOTIDE SEQUENCE [LARGE SCALE GENOMIC DNA]</scope>
    <source>
        <strain evidence="3 4">AU10664</strain>
    </source>
</reference>
<dbReference type="KEGG" id="bfz:BAU07_10590"/>
<keyword evidence="4" id="KW-1185">Reference proteome</keyword>